<dbReference type="CDD" id="cd09160">
    <property type="entry name" value="PLDc_SMU_988_like_2"/>
    <property type="match status" value="1"/>
</dbReference>
<keyword evidence="7 13" id="KW-1133">Transmembrane helix</keyword>
<evidence type="ECO:0000313" key="16">
    <source>
        <dbReference type="Proteomes" id="UP000095409"/>
    </source>
</evidence>
<dbReference type="GO" id="GO:0032049">
    <property type="term" value="P:cardiolipin biosynthetic process"/>
    <property type="evidence" value="ECO:0007669"/>
    <property type="project" value="UniProtKB-UniRule"/>
</dbReference>
<keyword evidence="3" id="KW-0444">Lipid biosynthesis</keyword>
<evidence type="ECO:0000256" key="12">
    <source>
        <dbReference type="NCBIfam" id="TIGR04265"/>
    </source>
</evidence>
<dbReference type="InterPro" id="IPR027379">
    <property type="entry name" value="CLS_N"/>
</dbReference>
<evidence type="ECO:0000259" key="14">
    <source>
        <dbReference type="PROSITE" id="PS50035"/>
    </source>
</evidence>
<feature type="transmembrane region" description="Helical" evidence="13">
    <location>
        <begin position="20"/>
        <end position="40"/>
    </location>
</feature>
<keyword evidence="6" id="KW-0677">Repeat</keyword>
<dbReference type="AlphaFoldDB" id="A0A173WBE3"/>
<keyword evidence="4 15" id="KW-0808">Transferase</keyword>
<dbReference type="PANTHER" id="PTHR21248:SF22">
    <property type="entry name" value="PHOSPHOLIPASE D"/>
    <property type="match status" value="1"/>
</dbReference>
<comment type="subcellular location">
    <subcellularLocation>
        <location evidence="1">Cell membrane</location>
        <topology evidence="1">Multi-pass membrane protein</topology>
    </subcellularLocation>
</comment>
<evidence type="ECO:0000256" key="5">
    <source>
        <dbReference type="ARBA" id="ARBA00022692"/>
    </source>
</evidence>
<dbReference type="CDD" id="cd09154">
    <property type="entry name" value="PLDc_SMU_988_like_1"/>
    <property type="match status" value="1"/>
</dbReference>
<dbReference type="GO" id="GO:0008808">
    <property type="term" value="F:cardiolipin synthase activity"/>
    <property type="evidence" value="ECO:0007669"/>
    <property type="project" value="UniProtKB-UniRule"/>
</dbReference>
<feature type="transmembrane region" description="Helical" evidence="13">
    <location>
        <begin position="75"/>
        <end position="93"/>
    </location>
</feature>
<proteinExistence type="predicted"/>
<feature type="domain" description="PLD phosphodiesterase" evidence="14">
    <location>
        <begin position="433"/>
        <end position="460"/>
    </location>
</feature>
<gene>
    <name evidence="15" type="primary">cls_1</name>
    <name evidence="15" type="ORF">ERS852394_00036</name>
</gene>
<dbReference type="Proteomes" id="UP000095409">
    <property type="component" value="Unassembled WGS sequence"/>
</dbReference>
<name>A0A173WBE3_9FIRM</name>
<dbReference type="PROSITE" id="PS50035">
    <property type="entry name" value="PLD"/>
    <property type="match status" value="2"/>
</dbReference>
<dbReference type="InterPro" id="IPR022924">
    <property type="entry name" value="Cardiolipin_synthase"/>
</dbReference>
<reference evidence="15 16" key="1">
    <citation type="submission" date="2015-09" db="EMBL/GenBank/DDBJ databases">
        <authorList>
            <consortium name="Pathogen Informatics"/>
        </authorList>
    </citation>
    <scope>NUCLEOTIDE SEQUENCE [LARGE SCALE GENOMIC DNA]</scope>
    <source>
        <strain evidence="15 16">2789STDY5608837</strain>
    </source>
</reference>
<protein>
    <recommendedName>
        <fullName evidence="12">Cardiolipin synthase</fullName>
        <ecNumber evidence="12">2.7.8.-</ecNumber>
    </recommendedName>
</protein>
<dbReference type="GO" id="GO:0005886">
    <property type="term" value="C:plasma membrane"/>
    <property type="evidence" value="ECO:0007669"/>
    <property type="project" value="UniProtKB-SubCell"/>
</dbReference>
<evidence type="ECO:0000256" key="11">
    <source>
        <dbReference type="ARBA" id="ARBA00023264"/>
    </source>
</evidence>
<organism evidence="15 16">
    <name type="scientific">Blautia obeum</name>
    <dbReference type="NCBI Taxonomy" id="40520"/>
    <lineage>
        <taxon>Bacteria</taxon>
        <taxon>Bacillati</taxon>
        <taxon>Bacillota</taxon>
        <taxon>Clostridia</taxon>
        <taxon>Lachnospirales</taxon>
        <taxon>Lachnospiraceae</taxon>
        <taxon>Blautia</taxon>
    </lineage>
</organism>
<evidence type="ECO:0000256" key="3">
    <source>
        <dbReference type="ARBA" id="ARBA00022516"/>
    </source>
</evidence>
<evidence type="ECO:0000256" key="4">
    <source>
        <dbReference type="ARBA" id="ARBA00022679"/>
    </source>
</evidence>
<accession>A0A173WBE3</accession>
<dbReference type="SUPFAM" id="SSF56024">
    <property type="entry name" value="Phospholipase D/nuclease"/>
    <property type="match status" value="2"/>
</dbReference>
<keyword evidence="8" id="KW-0443">Lipid metabolism</keyword>
<evidence type="ECO:0000256" key="9">
    <source>
        <dbReference type="ARBA" id="ARBA00023136"/>
    </source>
</evidence>
<evidence type="ECO:0000313" key="15">
    <source>
        <dbReference type="EMBL" id="CUN36744.1"/>
    </source>
</evidence>
<dbReference type="EMBL" id="CYZD01000001">
    <property type="protein sequence ID" value="CUN36744.1"/>
    <property type="molecule type" value="Genomic_DNA"/>
</dbReference>
<dbReference type="Gene3D" id="3.30.870.10">
    <property type="entry name" value="Endonuclease Chain A"/>
    <property type="match status" value="2"/>
</dbReference>
<evidence type="ECO:0000256" key="13">
    <source>
        <dbReference type="SAM" id="Phobius"/>
    </source>
</evidence>
<dbReference type="EC" id="2.7.8.-" evidence="12"/>
<evidence type="ECO:0000256" key="10">
    <source>
        <dbReference type="ARBA" id="ARBA00023209"/>
    </source>
</evidence>
<feature type="domain" description="PLD phosphodiesterase" evidence="14">
    <location>
        <begin position="251"/>
        <end position="278"/>
    </location>
</feature>
<evidence type="ECO:0000256" key="2">
    <source>
        <dbReference type="ARBA" id="ARBA00022475"/>
    </source>
</evidence>
<dbReference type="InterPro" id="IPR001736">
    <property type="entry name" value="PLipase_D/transphosphatidylase"/>
</dbReference>
<dbReference type="Pfam" id="PF13091">
    <property type="entry name" value="PLDc_2"/>
    <property type="match status" value="2"/>
</dbReference>
<dbReference type="RefSeq" id="WP_055065386.1">
    <property type="nucleotide sequence ID" value="NZ_CYZD01000001.1"/>
</dbReference>
<sequence>MHRIIHTFKKILQLLFNRIFYVAVALMLQLVWLLITAWRLAAYSKYISNVISMISILVVLWIVNKKINPSYKLGWTILILCLPVLGVMLYILFGKSRIAQAIQNKYAQVQEESLPYMKQDPDVARSLEESSQSAAVQSRYIHQYSSFPVHTNTTAEYFQVGDDMFPVLVRELEQAEHYIYIEYFIINDGVMWRTILDILERKATEGVDVRLIYDGFGCLTTLPYHYERFLREKGIQCQVFNPFRPLLNIVQNNRDHRKICVIDGKTGFTGGINLADEYINQKRRFGHWKDTAVMLKGEAVWNMTVMFLHMWNVIANSSEPIDHELHLPHHFHPDSFESDGYVQPYSDTPLDGEIVGENVYLNIINRARKYVYICTPYLIIDNEMMTALCLAAKSGVDVRIMTPGIPDKKMVFLLTQSYYEQLLEAGVHIYEYQPGFLHAKSFVCDDEIAVVGTINLDYRSLYLHFENGVWFYKNKVIQDILSDFQETLNYCDPISIDFCRNRNIVIRAFQSILRLFAPLL</sequence>
<evidence type="ECO:0000256" key="1">
    <source>
        <dbReference type="ARBA" id="ARBA00004651"/>
    </source>
</evidence>
<dbReference type="NCBIfam" id="TIGR04265">
    <property type="entry name" value="bac_cardiolipin"/>
    <property type="match status" value="1"/>
</dbReference>
<evidence type="ECO:0000256" key="7">
    <source>
        <dbReference type="ARBA" id="ARBA00022989"/>
    </source>
</evidence>
<dbReference type="PANTHER" id="PTHR21248">
    <property type="entry name" value="CARDIOLIPIN SYNTHASE"/>
    <property type="match status" value="1"/>
</dbReference>
<keyword evidence="5 13" id="KW-0812">Transmembrane</keyword>
<dbReference type="InterPro" id="IPR025202">
    <property type="entry name" value="PLD-like_dom"/>
</dbReference>
<keyword evidence="9 13" id="KW-0472">Membrane</keyword>
<evidence type="ECO:0000256" key="8">
    <source>
        <dbReference type="ARBA" id="ARBA00023098"/>
    </source>
</evidence>
<dbReference type="Pfam" id="PF13396">
    <property type="entry name" value="PLDc_N"/>
    <property type="match status" value="1"/>
</dbReference>
<dbReference type="SMART" id="SM00155">
    <property type="entry name" value="PLDc"/>
    <property type="match status" value="2"/>
</dbReference>
<keyword evidence="11" id="KW-1208">Phospholipid metabolism</keyword>
<feature type="transmembrane region" description="Helical" evidence="13">
    <location>
        <begin position="46"/>
        <end position="63"/>
    </location>
</feature>
<keyword evidence="10" id="KW-0594">Phospholipid biosynthesis</keyword>
<evidence type="ECO:0000256" key="6">
    <source>
        <dbReference type="ARBA" id="ARBA00022737"/>
    </source>
</evidence>
<keyword evidence="2" id="KW-1003">Cell membrane</keyword>